<feature type="transmembrane region" description="Helical" evidence="17">
    <location>
        <begin position="86"/>
        <end position="107"/>
    </location>
</feature>
<dbReference type="PIRSF" id="PIRSF038885">
    <property type="entry name" value="COB"/>
    <property type="match status" value="1"/>
</dbReference>
<dbReference type="CDD" id="cd00290">
    <property type="entry name" value="cytochrome_b_C"/>
    <property type="match status" value="1"/>
</dbReference>
<feature type="transmembrane region" description="Helical" evidence="17">
    <location>
        <begin position="156"/>
        <end position="177"/>
    </location>
</feature>
<feature type="transmembrane region" description="Helical" evidence="17">
    <location>
        <begin position="242"/>
        <end position="259"/>
    </location>
</feature>
<evidence type="ECO:0000256" key="6">
    <source>
        <dbReference type="ARBA" id="ARBA00022617"/>
    </source>
</evidence>
<keyword evidence="5 16" id="KW-0813">Transport</keyword>
<evidence type="ECO:0000256" key="1">
    <source>
        <dbReference type="ARBA" id="ARBA00002444"/>
    </source>
</evidence>
<organism evidence="20 21">
    <name type="scientific">Insolitispirillum peregrinum</name>
    <dbReference type="NCBI Taxonomy" id="80876"/>
    <lineage>
        <taxon>Bacteria</taxon>
        <taxon>Pseudomonadati</taxon>
        <taxon>Pseudomonadota</taxon>
        <taxon>Alphaproteobacteria</taxon>
        <taxon>Rhodospirillales</taxon>
        <taxon>Novispirillaceae</taxon>
        <taxon>Insolitispirillum</taxon>
    </lineage>
</organism>
<evidence type="ECO:0000256" key="17">
    <source>
        <dbReference type="SAM" id="Phobius"/>
    </source>
</evidence>
<dbReference type="FunFam" id="1.20.810.10:FF:000004">
    <property type="entry name" value="Cytochrome b"/>
    <property type="match status" value="1"/>
</dbReference>
<evidence type="ECO:0000313" key="21">
    <source>
        <dbReference type="Proteomes" id="UP000185678"/>
    </source>
</evidence>
<keyword evidence="11 17" id="KW-1133">Transmembrane helix</keyword>
<keyword evidence="8 16" id="KW-0812">Transmembrane</keyword>
<keyword evidence="13 17" id="KW-0472">Membrane</keyword>
<dbReference type="InterPro" id="IPR048260">
    <property type="entry name" value="Cytochrome_b_C_euk/bac"/>
</dbReference>
<comment type="subcellular location">
    <subcellularLocation>
        <location evidence="2">Membrane</location>
        <topology evidence="2">Multi-pass membrane protein</topology>
    </subcellularLocation>
</comment>
<evidence type="ECO:0000256" key="5">
    <source>
        <dbReference type="ARBA" id="ARBA00022448"/>
    </source>
</evidence>
<evidence type="ECO:0000256" key="12">
    <source>
        <dbReference type="ARBA" id="ARBA00023004"/>
    </source>
</evidence>
<feature type="binding site" description="axial binding residue" evidence="15">
    <location>
        <position position="106"/>
    </location>
    <ligand>
        <name>heme b</name>
        <dbReference type="ChEBI" id="CHEBI:60344"/>
        <label>b566</label>
    </ligand>
    <ligandPart>
        <name>Fe</name>
        <dbReference type="ChEBI" id="CHEBI:18248"/>
    </ligandPart>
</feature>
<feature type="domain" description="Cytochrome b/b6 N-terminal region profile" evidence="18">
    <location>
        <begin position="9"/>
        <end position="220"/>
    </location>
</feature>
<feature type="binding site" description="axial binding residue" evidence="15">
    <location>
        <position position="193"/>
    </location>
    <ligand>
        <name>heme b</name>
        <dbReference type="ChEBI" id="CHEBI:60344"/>
        <label>b562</label>
    </ligand>
    <ligandPart>
        <name>Fe</name>
        <dbReference type="ChEBI" id="CHEBI:18248"/>
    </ligandPart>
</feature>
<dbReference type="InterPro" id="IPR048259">
    <property type="entry name" value="Cytochrome_b_N_euk/bac"/>
</dbReference>
<keyword evidence="6 15" id="KW-0349">Heme</keyword>
<keyword evidence="7 16" id="KW-0679">Respiratory chain</keyword>
<evidence type="ECO:0000256" key="8">
    <source>
        <dbReference type="ARBA" id="ARBA00022692"/>
    </source>
</evidence>
<dbReference type="InterPro" id="IPR030689">
    <property type="entry name" value="Cytochrome_b"/>
</dbReference>
<dbReference type="OrthoDB" id="9804503at2"/>
<dbReference type="CDD" id="cd00284">
    <property type="entry name" value="Cytochrome_b_N"/>
    <property type="match status" value="1"/>
</dbReference>
<evidence type="ECO:0000256" key="7">
    <source>
        <dbReference type="ARBA" id="ARBA00022660"/>
    </source>
</evidence>
<dbReference type="PANTHER" id="PTHR19271:SF16">
    <property type="entry name" value="CYTOCHROME B"/>
    <property type="match status" value="1"/>
</dbReference>
<dbReference type="RefSeq" id="WP_076401904.1">
    <property type="nucleotide sequence ID" value="NZ_FTOA01000009.1"/>
</dbReference>
<feature type="transmembrane region" description="Helical" evidence="17">
    <location>
        <begin position="189"/>
        <end position="211"/>
    </location>
</feature>
<comment type="similarity">
    <text evidence="16">Belongs to the cytochrome b family.</text>
</comment>
<feature type="transmembrane region" description="Helical" evidence="17">
    <location>
        <begin position="301"/>
        <end position="321"/>
    </location>
</feature>
<evidence type="ECO:0000256" key="4">
    <source>
        <dbReference type="ARBA" id="ARBA00013531"/>
    </source>
</evidence>
<dbReference type="GO" id="GO:0008121">
    <property type="term" value="F:quinol-cytochrome-c reductase activity"/>
    <property type="evidence" value="ECO:0007669"/>
    <property type="project" value="InterPro"/>
</dbReference>
<comment type="subunit">
    <text evidence="3 16">The main subunits of complex b-c1 are: cytochrome b, cytochrome c1 and the Rieske protein.</text>
</comment>
<feature type="binding site" evidence="14">
    <location>
        <position position="212"/>
    </location>
    <ligand>
        <name>a ubiquinone</name>
        <dbReference type="ChEBI" id="CHEBI:16389"/>
    </ligand>
</feature>
<dbReference type="GO" id="GO:0045275">
    <property type="term" value="C:respiratory chain complex III"/>
    <property type="evidence" value="ECO:0007669"/>
    <property type="project" value="InterPro"/>
</dbReference>
<feature type="domain" description="Cytochrome b/b6 C-terminal region profile" evidence="19">
    <location>
        <begin position="223"/>
        <end position="393"/>
    </location>
</feature>
<feature type="transmembrane region" description="Helical" evidence="17">
    <location>
        <begin position="122"/>
        <end position="144"/>
    </location>
</feature>
<dbReference type="InterPro" id="IPR005797">
    <property type="entry name" value="Cyt_b/b6_N"/>
</dbReference>
<reference evidence="20 21" key="1">
    <citation type="submission" date="2017-01" db="EMBL/GenBank/DDBJ databases">
        <authorList>
            <person name="Mah S.A."/>
            <person name="Swanson W.J."/>
            <person name="Moy G.W."/>
            <person name="Vacquier V.D."/>
        </authorList>
    </citation>
    <scope>NUCLEOTIDE SEQUENCE [LARGE SCALE GENOMIC DNA]</scope>
    <source>
        <strain evidence="20 21">DSM 11589</strain>
    </source>
</reference>
<dbReference type="EMBL" id="FTOA01000009">
    <property type="protein sequence ID" value="SIT16185.1"/>
    <property type="molecule type" value="Genomic_DNA"/>
</dbReference>
<dbReference type="SUPFAM" id="SSF81648">
    <property type="entry name" value="a domain/subunit of cytochrome bc1 complex (Ubiquinol-cytochrome c reductase)"/>
    <property type="match status" value="1"/>
</dbReference>
<dbReference type="AlphaFoldDB" id="A0A1N7Q067"/>
<dbReference type="InterPro" id="IPR027387">
    <property type="entry name" value="Cytb/b6-like_sf"/>
</dbReference>
<gene>
    <name evidence="20" type="ORF">SAMN05421779_10929</name>
</gene>
<dbReference type="PROSITE" id="PS51002">
    <property type="entry name" value="CYTB_NTER"/>
    <property type="match status" value="1"/>
</dbReference>
<feature type="transmembrane region" description="Helical" evidence="17">
    <location>
        <begin position="359"/>
        <end position="385"/>
    </location>
</feature>
<dbReference type="Pfam" id="PF00032">
    <property type="entry name" value="Cytochrom_B_C"/>
    <property type="match status" value="1"/>
</dbReference>
<evidence type="ECO:0000256" key="16">
    <source>
        <dbReference type="RuleBase" id="RU003385"/>
    </source>
</evidence>
<evidence type="ECO:0000256" key="13">
    <source>
        <dbReference type="ARBA" id="ARBA00023136"/>
    </source>
</evidence>
<dbReference type="InterPro" id="IPR036150">
    <property type="entry name" value="Cyt_b/b6_C_sf"/>
</dbReference>
<dbReference type="Pfam" id="PF00033">
    <property type="entry name" value="Cytochrome_B"/>
    <property type="match status" value="1"/>
</dbReference>
<evidence type="ECO:0000256" key="10">
    <source>
        <dbReference type="ARBA" id="ARBA00022982"/>
    </source>
</evidence>
<comment type="cofactor">
    <cofactor evidence="16">
        <name>heme b</name>
        <dbReference type="ChEBI" id="CHEBI:60344"/>
    </cofactor>
    <text evidence="16">Binds 2 heme groups non-covalently.</text>
</comment>
<evidence type="ECO:0000256" key="9">
    <source>
        <dbReference type="ARBA" id="ARBA00022723"/>
    </source>
</evidence>
<evidence type="ECO:0000313" key="20">
    <source>
        <dbReference type="EMBL" id="SIT16185.1"/>
    </source>
</evidence>
<feature type="binding site" description="axial binding residue" evidence="15">
    <location>
        <position position="207"/>
    </location>
    <ligand>
        <name>heme b</name>
        <dbReference type="ChEBI" id="CHEBI:60344"/>
        <label>b566</label>
    </ligand>
    <ligandPart>
        <name>Fe</name>
        <dbReference type="ChEBI" id="CHEBI:18248"/>
    </ligandPart>
</feature>
<dbReference type="SUPFAM" id="SSF81342">
    <property type="entry name" value="Transmembrane di-heme cytochromes"/>
    <property type="match status" value="1"/>
</dbReference>
<dbReference type="PANTHER" id="PTHR19271">
    <property type="entry name" value="CYTOCHROME B"/>
    <property type="match status" value="1"/>
</dbReference>
<dbReference type="STRING" id="80876.SAMN05421779_10929"/>
<feature type="transmembrane region" description="Helical" evidence="17">
    <location>
        <begin position="38"/>
        <end position="65"/>
    </location>
</feature>
<evidence type="ECO:0000259" key="19">
    <source>
        <dbReference type="PROSITE" id="PS51003"/>
    </source>
</evidence>
<protein>
    <recommendedName>
        <fullName evidence="4 16">Cytochrome b</fullName>
    </recommendedName>
</protein>
<evidence type="ECO:0000256" key="14">
    <source>
        <dbReference type="PIRSR" id="PIRSR038885-1"/>
    </source>
</evidence>
<dbReference type="GO" id="GO:0016491">
    <property type="term" value="F:oxidoreductase activity"/>
    <property type="evidence" value="ECO:0007669"/>
    <property type="project" value="InterPro"/>
</dbReference>
<keyword evidence="9 15" id="KW-0479">Metal-binding</keyword>
<feature type="transmembrane region" description="Helical" evidence="17">
    <location>
        <begin position="333"/>
        <end position="353"/>
    </location>
</feature>
<keyword evidence="21" id="KW-1185">Reference proteome</keyword>
<proteinExistence type="inferred from homology"/>
<comment type="cofactor">
    <cofactor evidence="15">
        <name>heme</name>
        <dbReference type="ChEBI" id="CHEBI:30413"/>
    </cofactor>
    <text evidence="15">Binds 2 heme groups non-covalently.</text>
</comment>
<sequence>MSAPSNNKVVKWVDDRLPIFTMMKHSAIDYPTPKNLNYWWNFGSLAGLMLVIMILTGLFLAMNYVPHTSMAFDSVERIMRDVNYGWLLRYLHANGASMFFILVYIHIFRGLYYGSYKAPREVLWWLGLVIYLLMMATGFLGYVLPWGQMSFWGATVITNLFSAFPLVGEHIVTWLWGGFSVDNPTLNRFFPLHFVLPFVILGVVVVHVWALHSVKSNNPLGIDMKTPQDSIPFHPYYTIKDLFGIGLFLMFYLAFVFWAPNFFGEPDNYIPANPMVTPPHIVPEWYYLPFYAILRSVPDKLGGVLLMFGAILILFVLPWLDTSKVRSCKFRPIYKWFTILFLVNAFVLGYIGAQPAEGTMLLVGQICTVWYFLHLLVLTPVIGWLEKPKPLPESISSPVVKKSGEAV</sequence>
<dbReference type="Gene3D" id="1.20.810.10">
    <property type="entry name" value="Cytochrome Bc1 Complex, Chain C"/>
    <property type="match status" value="1"/>
</dbReference>
<dbReference type="InterPro" id="IPR005798">
    <property type="entry name" value="Cyt_b/b6_C"/>
</dbReference>
<evidence type="ECO:0000256" key="11">
    <source>
        <dbReference type="ARBA" id="ARBA00022989"/>
    </source>
</evidence>
<evidence type="ECO:0000259" key="18">
    <source>
        <dbReference type="PROSITE" id="PS51002"/>
    </source>
</evidence>
<evidence type="ECO:0000256" key="3">
    <source>
        <dbReference type="ARBA" id="ARBA00011649"/>
    </source>
</evidence>
<comment type="function">
    <text evidence="1 16">Component of the ubiquinol-cytochrome c reductase complex (complex III or cytochrome b-c1 complex), which is a respiratory chain that generates an electrochemical potential coupled to ATP synthesis.</text>
</comment>
<dbReference type="GO" id="GO:0046872">
    <property type="term" value="F:metal ion binding"/>
    <property type="evidence" value="ECO:0007669"/>
    <property type="project" value="UniProtKB-KW"/>
</dbReference>
<dbReference type="GO" id="GO:0022904">
    <property type="term" value="P:respiratory electron transport chain"/>
    <property type="evidence" value="ECO:0007669"/>
    <property type="project" value="InterPro"/>
</dbReference>
<evidence type="ECO:0000256" key="2">
    <source>
        <dbReference type="ARBA" id="ARBA00004141"/>
    </source>
</evidence>
<name>A0A1N7Q067_9PROT</name>
<feature type="binding site" description="axial binding residue" evidence="15">
    <location>
        <position position="92"/>
    </location>
    <ligand>
        <name>heme b</name>
        <dbReference type="ChEBI" id="CHEBI:60344"/>
        <label>b562</label>
    </ligand>
    <ligandPart>
        <name>Fe</name>
        <dbReference type="ChEBI" id="CHEBI:18248"/>
    </ligandPart>
</feature>
<dbReference type="Proteomes" id="UP000185678">
    <property type="component" value="Unassembled WGS sequence"/>
</dbReference>
<evidence type="ECO:0000256" key="15">
    <source>
        <dbReference type="PIRSR" id="PIRSR038885-2"/>
    </source>
</evidence>
<accession>A0A1N7Q067</accession>
<dbReference type="InterPro" id="IPR016174">
    <property type="entry name" value="Di-haem_cyt_TM"/>
</dbReference>
<dbReference type="PROSITE" id="PS51003">
    <property type="entry name" value="CYTB_CTER"/>
    <property type="match status" value="1"/>
</dbReference>
<keyword evidence="10 16" id="KW-0249">Electron transport</keyword>
<keyword evidence="12 15" id="KW-0408">Iron</keyword>